<evidence type="ECO:0000313" key="4">
    <source>
        <dbReference type="EMBL" id="KKK90067.1"/>
    </source>
</evidence>
<accession>A0A0F8Z8F9</accession>
<protein>
    <recommendedName>
        <fullName evidence="3">Aldehyde dehydrogenase domain-containing protein</fullName>
    </recommendedName>
</protein>
<feature type="non-terminal residue" evidence="4">
    <location>
        <position position="1"/>
    </location>
</feature>
<sequence>FPFAIPLWLICPSVLEGNTIILKPSSETPCVAYKMSEYFNKAGFPPGVINVVYGDGKTCGNVLVKDQRINVALFVGSASVGASIKKLSAEHYDRMCACEMGGKNAVIILEDANMDIALNAAITSAYKTTGQRCTSASRMIVHEKMIDEFTEGFVSLSKKINIQTDPIKTIISSSI</sequence>
<dbReference type="PANTHER" id="PTHR43720">
    <property type="entry name" value="2-AMINOMUCONIC SEMIALDEHYDE DEHYDROGENASE"/>
    <property type="match status" value="1"/>
</dbReference>
<keyword evidence="2" id="KW-0520">NAD</keyword>
<dbReference type="InterPro" id="IPR015590">
    <property type="entry name" value="Aldehyde_DH_dom"/>
</dbReference>
<name>A0A0F8Z8F9_9ZZZZ</name>
<evidence type="ECO:0000256" key="2">
    <source>
        <dbReference type="ARBA" id="ARBA00023027"/>
    </source>
</evidence>
<dbReference type="AlphaFoldDB" id="A0A0F8Z8F9"/>
<feature type="domain" description="Aldehyde dehydrogenase" evidence="3">
    <location>
        <begin position="1"/>
        <end position="164"/>
    </location>
</feature>
<dbReference type="InterPro" id="IPR016162">
    <property type="entry name" value="Ald_DH_N"/>
</dbReference>
<dbReference type="PANTHER" id="PTHR43720:SF2">
    <property type="entry name" value="2-AMINOMUCONIC SEMIALDEHYDE DEHYDROGENASE"/>
    <property type="match status" value="1"/>
</dbReference>
<evidence type="ECO:0000259" key="3">
    <source>
        <dbReference type="Pfam" id="PF00171"/>
    </source>
</evidence>
<dbReference type="Pfam" id="PF00171">
    <property type="entry name" value="Aldedh"/>
    <property type="match status" value="1"/>
</dbReference>
<dbReference type="EMBL" id="LAZR01049258">
    <property type="protein sequence ID" value="KKK90067.1"/>
    <property type="molecule type" value="Genomic_DNA"/>
</dbReference>
<dbReference type="GO" id="GO:0016620">
    <property type="term" value="F:oxidoreductase activity, acting on the aldehyde or oxo group of donors, NAD or NADP as acceptor"/>
    <property type="evidence" value="ECO:0007669"/>
    <property type="project" value="InterPro"/>
</dbReference>
<dbReference type="Gene3D" id="3.40.309.10">
    <property type="entry name" value="Aldehyde Dehydrogenase, Chain A, domain 2"/>
    <property type="match status" value="1"/>
</dbReference>
<gene>
    <name evidence="4" type="ORF">LCGC14_2726790</name>
</gene>
<organism evidence="4">
    <name type="scientific">marine sediment metagenome</name>
    <dbReference type="NCBI Taxonomy" id="412755"/>
    <lineage>
        <taxon>unclassified sequences</taxon>
        <taxon>metagenomes</taxon>
        <taxon>ecological metagenomes</taxon>
    </lineage>
</organism>
<dbReference type="SUPFAM" id="SSF53720">
    <property type="entry name" value="ALDH-like"/>
    <property type="match status" value="1"/>
</dbReference>
<dbReference type="InterPro" id="IPR016163">
    <property type="entry name" value="Ald_DH_C"/>
</dbReference>
<dbReference type="InterPro" id="IPR016161">
    <property type="entry name" value="Ald_DH/histidinol_DH"/>
</dbReference>
<reference evidence="4" key="1">
    <citation type="journal article" date="2015" name="Nature">
        <title>Complex archaea that bridge the gap between prokaryotes and eukaryotes.</title>
        <authorList>
            <person name="Spang A."/>
            <person name="Saw J.H."/>
            <person name="Jorgensen S.L."/>
            <person name="Zaremba-Niedzwiedzka K."/>
            <person name="Martijn J."/>
            <person name="Lind A.E."/>
            <person name="van Eijk R."/>
            <person name="Schleper C."/>
            <person name="Guy L."/>
            <person name="Ettema T.J."/>
        </authorList>
    </citation>
    <scope>NUCLEOTIDE SEQUENCE</scope>
</reference>
<dbReference type="Gene3D" id="3.40.605.10">
    <property type="entry name" value="Aldehyde Dehydrogenase, Chain A, domain 1"/>
    <property type="match status" value="1"/>
</dbReference>
<comment type="caution">
    <text evidence="4">The sequence shown here is derived from an EMBL/GenBank/DDBJ whole genome shotgun (WGS) entry which is preliminary data.</text>
</comment>
<evidence type="ECO:0000256" key="1">
    <source>
        <dbReference type="ARBA" id="ARBA00009986"/>
    </source>
</evidence>
<proteinExistence type="inferred from homology"/>
<comment type="similarity">
    <text evidence="1">Belongs to the aldehyde dehydrogenase family.</text>
</comment>